<gene>
    <name evidence="2" type="ORF">K1F36_19095</name>
</gene>
<comment type="caution">
    <text evidence="2">The sequence shown here is derived from an EMBL/GenBank/DDBJ whole genome shotgun (WGS) entry which is preliminary data.</text>
</comment>
<reference evidence="2 3" key="1">
    <citation type="submission" date="2021-08" db="EMBL/GenBank/DDBJ databases">
        <title>Muricauda profundi sp. nov., a marine bacterium isolated from deep seawater of the Mariana Trench.</title>
        <authorList>
            <person name="Wei Y."/>
        </authorList>
    </citation>
    <scope>NUCLEOTIDE SEQUENCE [LARGE SCALE GENOMIC DNA]</scope>
    <source>
        <strain evidence="2 3">W52</strain>
    </source>
</reference>
<feature type="compositionally biased region" description="Polar residues" evidence="1">
    <location>
        <begin position="166"/>
        <end position="176"/>
    </location>
</feature>
<evidence type="ECO:0000256" key="1">
    <source>
        <dbReference type="SAM" id="MobiDB-lite"/>
    </source>
</evidence>
<accession>A0ABS7EWE0</accession>
<dbReference type="Proteomes" id="UP001196136">
    <property type="component" value="Unassembled WGS sequence"/>
</dbReference>
<name>A0ABS7EWE0_9FLAO</name>
<evidence type="ECO:0000313" key="2">
    <source>
        <dbReference type="EMBL" id="MBW8201936.1"/>
    </source>
</evidence>
<dbReference type="EMBL" id="JAHZSV010000056">
    <property type="protein sequence ID" value="MBW8201936.1"/>
    <property type="molecule type" value="Genomic_DNA"/>
</dbReference>
<evidence type="ECO:0000313" key="3">
    <source>
        <dbReference type="Proteomes" id="UP001196136"/>
    </source>
</evidence>
<feature type="region of interest" description="Disordered" evidence="1">
    <location>
        <begin position="161"/>
        <end position="189"/>
    </location>
</feature>
<dbReference type="RefSeq" id="WP_220115216.1">
    <property type="nucleotide sequence ID" value="NZ_JAHZSV010000056.1"/>
</dbReference>
<protein>
    <submittedName>
        <fullName evidence="2">Uncharacterized protein</fullName>
    </submittedName>
</protein>
<organism evidence="2 3">
    <name type="scientific">Flagellimonas abyssi</name>
    <dbReference type="NCBI Taxonomy" id="2864871"/>
    <lineage>
        <taxon>Bacteria</taxon>
        <taxon>Pseudomonadati</taxon>
        <taxon>Bacteroidota</taxon>
        <taxon>Flavobacteriia</taxon>
        <taxon>Flavobacteriales</taxon>
        <taxon>Flavobacteriaceae</taxon>
        <taxon>Flagellimonas</taxon>
    </lineage>
</organism>
<sequence length="189" mass="21594">MEHPNMHQLDFDFELAPEISPKPTPKHFKKAQSDFVLDFMDCLSSPIIVYPSAWQDAVPKQVLDNITLARLLTQMQGERMASLTEVVAYMMPRTFESPMPGEWANIYTWCGLQFAKTFKNAGQIGAMMEIAPKQLSDYELTLLKRLRLWIYDKRREALKQKMKADTSISKPSSAESPRQEGLFGNSEAT</sequence>
<keyword evidence="3" id="KW-1185">Reference proteome</keyword>
<proteinExistence type="predicted"/>